<accession>A0AAU9JC51</accession>
<proteinExistence type="predicted"/>
<sequence>MNSQSQYSDYAYSSGRNVRFEDLCAENSSNEQSNRIIPPSPLRSSLSFMDEDPQSVSDSRSQVTKLQEKLSKCIQNANDSHKKASNLIMLLDHEKIEFLKLAEKVANQEYKEKSFSVEKHREKVSLVLNDLKSQEKNLLKEMNSLHGPSEAYISLAWEKLEKINEILNGESVRIPKVSFEIEIISRKAIEDLKERCYLLSKECDRLKDGMRTVEYTPDTARHGPKRSIRDMETELSELKESHDVLMSEKKKVEEDNEKLSKLSYNDQELDHYVTHKIFDLIKMLQDFSNPRIESDSWLAYKSTFKEEKPIPDSISHLKCIDDLERLEQSIVSTLKFQQDKIKFKDQVSEKLLASLKKSSIEEARSLNMKQQTLQEEIRQEERFLIQREIDKLSSVNNNISKENQRLKEENDNLKQALDEENYRYEELNEKYINLKLNQEQEIENALRSQEYTFEQKLKNLKTETQDILIEDDNKWKLKSERLEEELREVKKQLEESAQGRNPQYERELQYVRTIYNDKYEELFRITTAQINELEQKLKENEHNKQAVIDLVCSKIRKEEQEIREKEFQRINQLHARELKLLNNEFEEFVMKAQAETKRLAIIVDQALLNTESTVLKGVQSEIRALESQLSQKHKKSKEDSLSLSYSAFEDSAQFGESQKSCKRCGMNDKTSRECKFHPFLVTAGSGDFLYGKEWHKCRENGHDQNTPPCMTCKTHYYGMDKEGKNSFIKICEEFNPETMTFMDGFKKIPAQESSAEMSSYKEPQISMPLQKLDAALFYSERKQEPYDKPRLSSEKVSATKELEGYLSKYRS</sequence>
<keyword evidence="1" id="KW-0175">Coiled coil</keyword>
<feature type="coiled-coil region" evidence="1">
    <location>
        <begin position="389"/>
        <end position="448"/>
    </location>
</feature>
<dbReference type="AlphaFoldDB" id="A0AAU9JC51"/>
<evidence type="ECO:0000256" key="1">
    <source>
        <dbReference type="SAM" id="Coils"/>
    </source>
</evidence>
<feature type="coiled-coil region" evidence="1">
    <location>
        <begin position="228"/>
        <end position="262"/>
    </location>
</feature>
<gene>
    <name evidence="3" type="ORF">BSTOLATCC_MIC34864</name>
</gene>
<evidence type="ECO:0000313" key="4">
    <source>
        <dbReference type="Proteomes" id="UP001162131"/>
    </source>
</evidence>
<organism evidence="3 4">
    <name type="scientific">Blepharisma stoltei</name>
    <dbReference type="NCBI Taxonomy" id="1481888"/>
    <lineage>
        <taxon>Eukaryota</taxon>
        <taxon>Sar</taxon>
        <taxon>Alveolata</taxon>
        <taxon>Ciliophora</taxon>
        <taxon>Postciliodesmatophora</taxon>
        <taxon>Heterotrichea</taxon>
        <taxon>Heterotrichida</taxon>
        <taxon>Blepharismidae</taxon>
        <taxon>Blepharisma</taxon>
    </lineage>
</organism>
<protein>
    <submittedName>
        <fullName evidence="3">Uncharacterized protein</fullName>
    </submittedName>
</protein>
<evidence type="ECO:0000256" key="2">
    <source>
        <dbReference type="SAM" id="MobiDB-lite"/>
    </source>
</evidence>
<dbReference type="Proteomes" id="UP001162131">
    <property type="component" value="Unassembled WGS sequence"/>
</dbReference>
<reference evidence="3" key="1">
    <citation type="submission" date="2021-09" db="EMBL/GenBank/DDBJ databases">
        <authorList>
            <consortium name="AG Swart"/>
            <person name="Singh M."/>
            <person name="Singh A."/>
            <person name="Seah K."/>
            <person name="Emmerich C."/>
        </authorList>
    </citation>
    <scope>NUCLEOTIDE SEQUENCE</scope>
    <source>
        <strain evidence="3">ATCC30299</strain>
    </source>
</reference>
<keyword evidence="4" id="KW-1185">Reference proteome</keyword>
<feature type="region of interest" description="Disordered" evidence="2">
    <location>
        <begin position="23"/>
        <end position="59"/>
    </location>
</feature>
<comment type="caution">
    <text evidence="3">The sequence shown here is derived from an EMBL/GenBank/DDBJ whole genome shotgun (WGS) entry which is preliminary data.</text>
</comment>
<dbReference type="EMBL" id="CAJZBQ010000035">
    <property type="protein sequence ID" value="CAG9323828.1"/>
    <property type="molecule type" value="Genomic_DNA"/>
</dbReference>
<name>A0AAU9JC51_9CILI</name>
<feature type="coiled-coil region" evidence="1">
    <location>
        <begin position="472"/>
        <end position="550"/>
    </location>
</feature>
<evidence type="ECO:0000313" key="3">
    <source>
        <dbReference type="EMBL" id="CAG9323828.1"/>
    </source>
</evidence>